<accession>A0A2C9L4F0</accession>
<dbReference type="Proteomes" id="UP000076420">
    <property type="component" value="Unassembled WGS sequence"/>
</dbReference>
<keyword evidence="2 3" id="KW-1015">Disulfide bond</keyword>
<evidence type="ECO:0000256" key="3">
    <source>
        <dbReference type="PROSITE-ProRule" id="PRU00059"/>
    </source>
</evidence>
<dbReference type="InterPro" id="IPR035914">
    <property type="entry name" value="Sperma_CUB_dom_sf"/>
</dbReference>
<sequence>MEMEILGDLNLGPQIYSGENSLGTPLASSLCQLGNTSFYLSESNQMFIRMRIHYSWYNSHKGFRATYITACGGTLDADEGIIMSPFFPGRYNRNSDCVWHITRTPVYLTFSHMDIPDYNPCTTSYLFLSYGENNNTYCGQAVPRPIYSESSPIMVNFHSGYLFGTGFKAKFSTYLTCSGNLTAMCNYICPAIVICKHLYFIGSGNLTAMCNYIYPDNVICKHLYFIGSGNLTVM</sequence>
<evidence type="ECO:0000313" key="5">
    <source>
        <dbReference type="EnsemblMetazoa" id="BGLB026954-PA"/>
    </source>
</evidence>
<dbReference type="STRING" id="6526.A0A2C9L4F0"/>
<gene>
    <name evidence="5" type="primary">106073622</name>
</gene>
<dbReference type="Pfam" id="PF00431">
    <property type="entry name" value="CUB"/>
    <property type="match status" value="1"/>
</dbReference>
<evidence type="ECO:0000256" key="1">
    <source>
        <dbReference type="ARBA" id="ARBA00022737"/>
    </source>
</evidence>
<dbReference type="InterPro" id="IPR000859">
    <property type="entry name" value="CUB_dom"/>
</dbReference>
<comment type="caution">
    <text evidence="3">Lacks conserved residue(s) required for the propagation of feature annotation.</text>
</comment>
<dbReference type="PANTHER" id="PTHR24251">
    <property type="entry name" value="OVOCHYMASE-RELATED"/>
    <property type="match status" value="1"/>
</dbReference>
<dbReference type="VEuPathDB" id="VectorBase:BGLB026954"/>
<dbReference type="EnsemblMetazoa" id="BGLB026954-RA">
    <property type="protein sequence ID" value="BGLB026954-PA"/>
    <property type="gene ID" value="BGLB026954"/>
</dbReference>
<feature type="domain" description="CUB" evidence="4">
    <location>
        <begin position="71"/>
        <end position="174"/>
    </location>
</feature>
<feature type="disulfide bond" evidence="3">
    <location>
        <begin position="121"/>
        <end position="138"/>
    </location>
</feature>
<evidence type="ECO:0000259" key="4">
    <source>
        <dbReference type="PROSITE" id="PS01180"/>
    </source>
</evidence>
<dbReference type="AlphaFoldDB" id="A0A2C9L4F0"/>
<dbReference type="SMART" id="SM00042">
    <property type="entry name" value="CUB"/>
    <property type="match status" value="1"/>
</dbReference>
<dbReference type="CDD" id="cd00041">
    <property type="entry name" value="CUB"/>
    <property type="match status" value="1"/>
</dbReference>
<proteinExistence type="predicted"/>
<dbReference type="PANTHER" id="PTHR24251:SF37">
    <property type="entry name" value="CUB DOMAIN-CONTAINING PROTEIN"/>
    <property type="match status" value="1"/>
</dbReference>
<protein>
    <recommendedName>
        <fullName evidence="4">CUB domain-containing protein</fullName>
    </recommendedName>
</protein>
<dbReference type="KEGG" id="bgt:106073622"/>
<dbReference type="Gene3D" id="2.60.120.290">
    <property type="entry name" value="Spermadhesin, CUB domain"/>
    <property type="match status" value="1"/>
</dbReference>
<dbReference type="SUPFAM" id="SSF49854">
    <property type="entry name" value="Spermadhesin, CUB domain"/>
    <property type="match status" value="2"/>
</dbReference>
<evidence type="ECO:0000313" key="6">
    <source>
        <dbReference type="Proteomes" id="UP000076420"/>
    </source>
</evidence>
<reference evidence="5" key="1">
    <citation type="submission" date="2020-05" db="UniProtKB">
        <authorList>
            <consortium name="EnsemblMetazoa"/>
        </authorList>
    </citation>
    <scope>IDENTIFICATION</scope>
    <source>
        <strain evidence="5">BB02</strain>
    </source>
</reference>
<dbReference type="VEuPathDB" id="VectorBase:BGLAX_028762"/>
<organism evidence="5 6">
    <name type="scientific">Biomphalaria glabrata</name>
    <name type="common">Bloodfluke planorb</name>
    <name type="synonym">Freshwater snail</name>
    <dbReference type="NCBI Taxonomy" id="6526"/>
    <lineage>
        <taxon>Eukaryota</taxon>
        <taxon>Metazoa</taxon>
        <taxon>Spiralia</taxon>
        <taxon>Lophotrochozoa</taxon>
        <taxon>Mollusca</taxon>
        <taxon>Gastropoda</taxon>
        <taxon>Heterobranchia</taxon>
        <taxon>Euthyneura</taxon>
        <taxon>Panpulmonata</taxon>
        <taxon>Hygrophila</taxon>
        <taxon>Lymnaeoidea</taxon>
        <taxon>Planorbidae</taxon>
        <taxon>Biomphalaria</taxon>
    </lineage>
</organism>
<evidence type="ECO:0000256" key="2">
    <source>
        <dbReference type="ARBA" id="ARBA00023157"/>
    </source>
</evidence>
<name>A0A2C9L4F0_BIOGL</name>
<keyword evidence="1" id="KW-0677">Repeat</keyword>
<dbReference type="PROSITE" id="PS01180">
    <property type="entry name" value="CUB"/>
    <property type="match status" value="1"/>
</dbReference>